<dbReference type="EMBL" id="CP054929">
    <property type="protein sequence ID" value="QKW54214.1"/>
    <property type="molecule type" value="Genomic_DNA"/>
</dbReference>
<dbReference type="AlphaFoldDB" id="A0A7H8NI57"/>
<organism evidence="2 3">
    <name type="scientific">Streptomyces buecherae</name>
    <dbReference type="NCBI Taxonomy" id="2763006"/>
    <lineage>
        <taxon>Bacteria</taxon>
        <taxon>Bacillati</taxon>
        <taxon>Actinomycetota</taxon>
        <taxon>Actinomycetes</taxon>
        <taxon>Kitasatosporales</taxon>
        <taxon>Streptomycetaceae</taxon>
        <taxon>Streptomyces</taxon>
    </lineage>
</organism>
<protein>
    <submittedName>
        <fullName evidence="2">DUF1266 domain-containing protein</fullName>
    </submittedName>
</protein>
<accession>A0A7H8NI57</accession>
<keyword evidence="3" id="KW-1185">Reference proteome</keyword>
<dbReference type="Pfam" id="PF06889">
    <property type="entry name" value="DUF1266"/>
    <property type="match status" value="1"/>
</dbReference>
<evidence type="ECO:0000313" key="3">
    <source>
        <dbReference type="Proteomes" id="UP000509303"/>
    </source>
</evidence>
<feature type="domain" description="DUF1266" evidence="1">
    <location>
        <begin position="202"/>
        <end position="418"/>
    </location>
</feature>
<evidence type="ECO:0000259" key="1">
    <source>
        <dbReference type="Pfam" id="PF06889"/>
    </source>
</evidence>
<evidence type="ECO:0000313" key="2">
    <source>
        <dbReference type="EMBL" id="QKW54214.1"/>
    </source>
</evidence>
<gene>
    <name evidence="2" type="ORF">HUT08_03695</name>
</gene>
<dbReference type="InterPro" id="IPR009677">
    <property type="entry name" value="DUF1266"/>
</dbReference>
<proteinExistence type="predicted"/>
<dbReference type="Proteomes" id="UP000509303">
    <property type="component" value="Chromosome"/>
</dbReference>
<sequence>MTAQSQPRAEWQSSAWQPPSAIEQELYDAKTRGDWARYVTALAHTPLFVADSRERVDAHPDTVVFTPYRDPRTRTDCLAVYTEGMLPAPAEDPVFHSGSLGWYARVWGPKDPPWLAVNPGSPCEAYFPTTPGHRAVWQQHADRAAATGAPPHPRLRALIVGGPLRGPVAHGLACGALLSVNNAELWNAMAYHGGGYTAERDRLSEWWGITSRADWQRTLELLLRAEMTSPVWEFTLGIRRSLALDFAGAVDVDHWRQVAERALWHNAAEAAEPRITPDGVTVAQPRSDAEVRSQVAGVRRLIGRITRYEARFRADGLLADGRFVRSVEAWDYGRASCMARWGLGARYCTLSEAEQAVLRAGRLSQANYRSWADFSAAYILGRCLHFDEEEFGDWYEEMVAAHRLLMSDPGSPWRNLPWK</sequence>
<reference evidence="2 3" key="1">
    <citation type="submission" date="2020-06" db="EMBL/GenBank/DDBJ databases">
        <title>Genome mining for natural products.</title>
        <authorList>
            <person name="Zhang B."/>
            <person name="Shi J."/>
            <person name="Ge H."/>
        </authorList>
    </citation>
    <scope>NUCLEOTIDE SEQUENCE [LARGE SCALE GENOMIC DNA]</scope>
    <source>
        <strain evidence="2 3">NA00687</strain>
    </source>
</reference>
<name>A0A7H8NI57_9ACTN</name>